<accession>A0A9N9B203</accession>
<organism evidence="2 3">
    <name type="scientific">Diversispora eburnea</name>
    <dbReference type="NCBI Taxonomy" id="1213867"/>
    <lineage>
        <taxon>Eukaryota</taxon>
        <taxon>Fungi</taxon>
        <taxon>Fungi incertae sedis</taxon>
        <taxon>Mucoromycota</taxon>
        <taxon>Glomeromycotina</taxon>
        <taxon>Glomeromycetes</taxon>
        <taxon>Diversisporales</taxon>
        <taxon>Diversisporaceae</taxon>
        <taxon>Diversispora</taxon>
    </lineage>
</organism>
<keyword evidence="3" id="KW-1185">Reference proteome</keyword>
<dbReference type="EMBL" id="CAJVPK010000833">
    <property type="protein sequence ID" value="CAG8552870.1"/>
    <property type="molecule type" value="Genomic_DNA"/>
</dbReference>
<dbReference type="AlphaFoldDB" id="A0A9N9B203"/>
<proteinExistence type="predicted"/>
<dbReference type="Proteomes" id="UP000789706">
    <property type="component" value="Unassembled WGS sequence"/>
</dbReference>
<protein>
    <submittedName>
        <fullName evidence="2">7722_t:CDS:1</fullName>
    </submittedName>
</protein>
<gene>
    <name evidence="2" type="ORF">DEBURN_LOCUS7190</name>
</gene>
<evidence type="ECO:0000313" key="3">
    <source>
        <dbReference type="Proteomes" id="UP000789706"/>
    </source>
</evidence>
<comment type="caution">
    <text evidence="2">The sequence shown here is derived from an EMBL/GenBank/DDBJ whole genome shotgun (WGS) entry which is preliminary data.</text>
</comment>
<evidence type="ECO:0000256" key="1">
    <source>
        <dbReference type="SAM" id="MobiDB-lite"/>
    </source>
</evidence>
<feature type="region of interest" description="Disordered" evidence="1">
    <location>
        <begin position="173"/>
        <end position="196"/>
    </location>
</feature>
<feature type="compositionally biased region" description="Polar residues" evidence="1">
    <location>
        <begin position="177"/>
        <end position="196"/>
    </location>
</feature>
<dbReference type="OrthoDB" id="2483556at2759"/>
<evidence type="ECO:0000313" key="2">
    <source>
        <dbReference type="EMBL" id="CAG8552870.1"/>
    </source>
</evidence>
<name>A0A9N9B203_9GLOM</name>
<sequence>MDQNEIKCSAGKLRNSEIINDILQQFIIADENQEKAIKSQKQELLKLFSSSNKSHPQSCYTSRGIHTLHKLRNSLVDIKSGKSPDPNLLKSNETSISNISIGSKESQECIDFDKEIQNQLKDAMYGIYSEAFARNNRTPKQFLSSSESHPQSCYISRSIHTLHGLHNSLEDIKTGKSQDPNLLKSNESTTSSVSTYDFDSKESQECIDWEKEIQNKAIKRSFSTLDYDSQESKECINLDKEDNIILKKFKKD</sequence>
<reference evidence="2" key="1">
    <citation type="submission" date="2021-06" db="EMBL/GenBank/DDBJ databases">
        <authorList>
            <person name="Kallberg Y."/>
            <person name="Tangrot J."/>
            <person name="Rosling A."/>
        </authorList>
    </citation>
    <scope>NUCLEOTIDE SEQUENCE</scope>
    <source>
        <strain evidence="2">AZ414A</strain>
    </source>
</reference>